<gene>
    <name evidence="2" type="ORF">EG850_11045</name>
</gene>
<reference evidence="2 3" key="1">
    <citation type="submission" date="2018-11" db="EMBL/GenBank/DDBJ databases">
        <title>YIM 102482-1 draft genome.</title>
        <authorList>
            <person name="Li G."/>
            <person name="Jiang Y."/>
        </authorList>
    </citation>
    <scope>NUCLEOTIDE SEQUENCE [LARGE SCALE GENOMIC DNA]</scope>
    <source>
        <strain evidence="2 3">YIM 102482-1</strain>
    </source>
</reference>
<keyword evidence="3" id="KW-1185">Reference proteome</keyword>
<dbReference type="AlphaFoldDB" id="A0A3P3VWW7"/>
<comment type="caution">
    <text evidence="2">The sequence shown here is derived from an EMBL/GenBank/DDBJ whole genome shotgun (WGS) entry which is preliminary data.</text>
</comment>
<evidence type="ECO:0000259" key="1">
    <source>
        <dbReference type="Pfam" id="PF09851"/>
    </source>
</evidence>
<name>A0A3P3VWW7_9MICO</name>
<evidence type="ECO:0000313" key="3">
    <source>
        <dbReference type="Proteomes" id="UP000274391"/>
    </source>
</evidence>
<evidence type="ECO:0000313" key="2">
    <source>
        <dbReference type="EMBL" id="RRJ85949.1"/>
    </source>
</evidence>
<organism evidence="2 3">
    <name type="scientific">Gulosibacter macacae</name>
    <dbReference type="NCBI Taxonomy" id="2488791"/>
    <lineage>
        <taxon>Bacteria</taxon>
        <taxon>Bacillati</taxon>
        <taxon>Actinomycetota</taxon>
        <taxon>Actinomycetes</taxon>
        <taxon>Micrococcales</taxon>
        <taxon>Microbacteriaceae</taxon>
        <taxon>Gulosibacter</taxon>
    </lineage>
</organism>
<sequence length="51" mass="5023">MPQVTVAAAAPAAASGGDDVLAQLERLGALRAAGVLTDDEFATAKATLLGR</sequence>
<protein>
    <submittedName>
        <fullName evidence="2">SHOCT domain-containing protein</fullName>
    </submittedName>
</protein>
<proteinExistence type="predicted"/>
<dbReference type="Proteomes" id="UP000274391">
    <property type="component" value="Unassembled WGS sequence"/>
</dbReference>
<dbReference type="InterPro" id="IPR018649">
    <property type="entry name" value="SHOCT"/>
</dbReference>
<accession>A0A3P3VWW7</accession>
<feature type="domain" description="SHOCT" evidence="1">
    <location>
        <begin position="22"/>
        <end position="49"/>
    </location>
</feature>
<dbReference type="Pfam" id="PF09851">
    <property type="entry name" value="SHOCT"/>
    <property type="match status" value="1"/>
</dbReference>
<dbReference type="EMBL" id="RQVS01000014">
    <property type="protein sequence ID" value="RRJ85949.1"/>
    <property type="molecule type" value="Genomic_DNA"/>
</dbReference>
<dbReference type="OrthoDB" id="5996503at2"/>